<keyword evidence="2" id="KW-0378">Hydrolase</keyword>
<dbReference type="Proteomes" id="UP000439903">
    <property type="component" value="Unassembled WGS sequence"/>
</dbReference>
<organism evidence="2 3">
    <name type="scientific">Gigaspora margarita</name>
    <dbReference type="NCBI Taxonomy" id="4874"/>
    <lineage>
        <taxon>Eukaryota</taxon>
        <taxon>Fungi</taxon>
        <taxon>Fungi incertae sedis</taxon>
        <taxon>Mucoromycota</taxon>
        <taxon>Glomeromycotina</taxon>
        <taxon>Glomeromycetes</taxon>
        <taxon>Diversisporales</taxon>
        <taxon>Gigasporaceae</taxon>
        <taxon>Gigaspora</taxon>
    </lineage>
</organism>
<keyword evidence="2" id="KW-0255">Endonuclease</keyword>
<dbReference type="AlphaFoldDB" id="A0A8H3XBR5"/>
<name>A0A8H3XBR5_GIGMA</name>
<keyword evidence="3" id="KW-1185">Reference proteome</keyword>
<protein>
    <submittedName>
        <fullName evidence="2">Dde family endonuclease</fullName>
    </submittedName>
</protein>
<gene>
    <name evidence="2" type="ORF">F8M41_003626</name>
</gene>
<sequence length="251" mass="29512">MVNEFSELYNSDTEDELDINNEHGDENDSGWDDMESEIKELNLEWKNDSQFEKTKQGPYMKRKTPKSTYYDKYGPNGIFTKAAVGTKKITSFFTSSQLSDQNDLEEIEIFDDSDSKPDSYALMINKKANDLKKELEQNHSKLTVKEYNYKRAIFEYLILLSKNNGHRKIKASLDIARKVFIDGNIWKARKIRYLTEYWLLNDKLPLSKHGKHQKTIRIINDEDIGEKCHIWIRSQNFKVTPATFKKFVEDV</sequence>
<feature type="non-terminal residue" evidence="2">
    <location>
        <position position="1"/>
    </location>
</feature>
<dbReference type="OrthoDB" id="2408011at2759"/>
<evidence type="ECO:0000256" key="1">
    <source>
        <dbReference type="SAM" id="MobiDB-lite"/>
    </source>
</evidence>
<dbReference type="GO" id="GO:0004519">
    <property type="term" value="F:endonuclease activity"/>
    <property type="evidence" value="ECO:0007669"/>
    <property type="project" value="UniProtKB-KW"/>
</dbReference>
<evidence type="ECO:0000313" key="3">
    <source>
        <dbReference type="Proteomes" id="UP000439903"/>
    </source>
</evidence>
<feature type="region of interest" description="Disordered" evidence="1">
    <location>
        <begin position="1"/>
        <end position="32"/>
    </location>
</feature>
<accession>A0A8H3XBR5</accession>
<keyword evidence="2" id="KW-0540">Nuclease</keyword>
<proteinExistence type="predicted"/>
<evidence type="ECO:0000313" key="2">
    <source>
        <dbReference type="EMBL" id="KAF0442639.1"/>
    </source>
</evidence>
<dbReference type="EMBL" id="WTPW01001320">
    <property type="protein sequence ID" value="KAF0442639.1"/>
    <property type="molecule type" value="Genomic_DNA"/>
</dbReference>
<reference evidence="2 3" key="1">
    <citation type="journal article" date="2019" name="Environ. Microbiol.">
        <title>At the nexus of three kingdoms: the genome of the mycorrhizal fungus Gigaspora margarita provides insights into plant, endobacterial and fungal interactions.</title>
        <authorList>
            <person name="Venice F."/>
            <person name="Ghignone S."/>
            <person name="Salvioli di Fossalunga A."/>
            <person name="Amselem J."/>
            <person name="Novero M."/>
            <person name="Xianan X."/>
            <person name="Sedzielewska Toro K."/>
            <person name="Morin E."/>
            <person name="Lipzen A."/>
            <person name="Grigoriev I.V."/>
            <person name="Henrissat B."/>
            <person name="Martin F.M."/>
            <person name="Bonfante P."/>
        </authorList>
    </citation>
    <scope>NUCLEOTIDE SEQUENCE [LARGE SCALE GENOMIC DNA]</scope>
    <source>
        <strain evidence="2 3">BEG34</strain>
    </source>
</reference>
<comment type="caution">
    <text evidence="2">The sequence shown here is derived from an EMBL/GenBank/DDBJ whole genome shotgun (WGS) entry which is preliminary data.</text>
</comment>